<dbReference type="EMBL" id="JYNU01000006">
    <property type="protein sequence ID" value="KMO80036.1"/>
    <property type="molecule type" value="Genomic_DNA"/>
</dbReference>
<dbReference type="InterPro" id="IPR015424">
    <property type="entry name" value="PyrdxlP-dep_Trfase"/>
</dbReference>
<keyword evidence="3" id="KW-0456">Lyase</keyword>
<dbReference type="NCBIfam" id="NF004800">
    <property type="entry name" value="PRK06149.1"/>
    <property type="match status" value="1"/>
</dbReference>
<dbReference type="InterPro" id="IPR011009">
    <property type="entry name" value="Kinase-like_dom_sf"/>
</dbReference>
<dbReference type="Pfam" id="PF00202">
    <property type="entry name" value="Aminotran_3"/>
    <property type="match status" value="1"/>
</dbReference>
<dbReference type="PATRIC" id="fig|1807.14.peg.1176"/>
<organism evidence="3 4">
    <name type="scientific">Mycolicibacterium obuense</name>
    <dbReference type="NCBI Taxonomy" id="1807"/>
    <lineage>
        <taxon>Bacteria</taxon>
        <taxon>Bacillati</taxon>
        <taxon>Actinomycetota</taxon>
        <taxon>Actinomycetes</taxon>
        <taxon>Mycobacteriales</taxon>
        <taxon>Mycobacteriaceae</taxon>
        <taxon>Mycolicibacterium</taxon>
    </lineage>
</organism>
<comment type="similarity">
    <text evidence="1">Belongs to the class-III pyridoxal-phosphate-dependent aminotransferase family.</text>
</comment>
<dbReference type="AlphaFoldDB" id="A0A0J6Z619"/>
<evidence type="ECO:0000313" key="3">
    <source>
        <dbReference type="EMBL" id="KMO80036.1"/>
    </source>
</evidence>
<dbReference type="InterPro" id="IPR015422">
    <property type="entry name" value="PyrdxlP-dep_Trfase_small"/>
</dbReference>
<name>A0A0J6Z619_9MYCO</name>
<dbReference type="GO" id="GO:0008483">
    <property type="term" value="F:transaminase activity"/>
    <property type="evidence" value="ECO:0007669"/>
    <property type="project" value="InterPro"/>
</dbReference>
<evidence type="ECO:0000256" key="2">
    <source>
        <dbReference type="ARBA" id="ARBA00022898"/>
    </source>
</evidence>
<protein>
    <submittedName>
        <fullName evidence="3">2,2-dialkylglycine decarboxylase</fullName>
        <ecNumber evidence="3">4.1.1.64</ecNumber>
    </submittedName>
</protein>
<dbReference type="Gene3D" id="3.90.1150.10">
    <property type="entry name" value="Aspartate Aminotransferase, domain 1"/>
    <property type="match status" value="1"/>
</dbReference>
<dbReference type="SUPFAM" id="SSF56112">
    <property type="entry name" value="Protein kinase-like (PK-like)"/>
    <property type="match status" value="1"/>
</dbReference>
<dbReference type="GO" id="GO:0047432">
    <property type="term" value="F:2,2-dialkylglycine decarboxylase (pyruvate) activity"/>
    <property type="evidence" value="ECO:0007669"/>
    <property type="project" value="UniProtKB-EC"/>
</dbReference>
<dbReference type="Gene3D" id="3.40.640.10">
    <property type="entry name" value="Type I PLP-dependent aspartate aminotransferase-like (Major domain)"/>
    <property type="match status" value="1"/>
</dbReference>
<keyword evidence="2" id="KW-0663">Pyridoxal phosphate</keyword>
<dbReference type="PANTHER" id="PTHR45688:SF13">
    <property type="entry name" value="ALANINE--GLYOXYLATE AMINOTRANSFERASE 2-LIKE"/>
    <property type="match status" value="1"/>
</dbReference>
<dbReference type="RefSeq" id="WP_048422450.1">
    <property type="nucleotide sequence ID" value="NZ_JYNU01000006.1"/>
</dbReference>
<dbReference type="CDD" id="cd00610">
    <property type="entry name" value="OAT_like"/>
    <property type="match status" value="1"/>
</dbReference>
<evidence type="ECO:0000313" key="4">
    <source>
        <dbReference type="Proteomes" id="UP000036313"/>
    </source>
</evidence>
<reference evidence="3 4" key="1">
    <citation type="journal article" date="2015" name="Genome Biol. Evol.">
        <title>Characterization of Three Mycobacterium spp. with Potential Use in Bioremediation by Genome Sequencing and Comparative Genomics.</title>
        <authorList>
            <person name="Das S."/>
            <person name="Pettersson B.M."/>
            <person name="Behra P.R."/>
            <person name="Ramesh M."/>
            <person name="Dasgupta S."/>
            <person name="Bhattacharya A."/>
            <person name="Kirsebom L.A."/>
        </authorList>
    </citation>
    <scope>NUCLEOTIDE SEQUENCE [LARGE SCALE GENOMIC DNA]</scope>
    <source>
        <strain evidence="3 4">DSM 44075</strain>
    </source>
</reference>
<sequence>MIETEVFDFFARTELPAPALGADEVRRHLHETFSMTGDLKELGSQQDQNFLVTDHDTGEPLGVLKLTNPVFSEAEIELQGLAADTVAEREPALRIPRIVVGPQGPMSAWWDTSAGRLHARVLEFIGGTTLMGSGYLSPATVARMGELAGKVSVALSDMTHPASTRVLQWDLRHADRVIEALLPDEPDSRIADLARSVAERATQHLTPVISRLPLQLGHFDLTDDNVVAPHGPCAVPDAVIDFGDVAESWAVNEIAITVSSLLHHDGFTPVDALTAIRAFHALRPLTEDEADALWPLVALRGVVLVLSGRQQVRIDGQNDYADSALDRELRILEQAESVPFPVMTTLIRDGLDMAVRPGPVWSGAPLIAEVADATVLDTGTTAPLNDEGRWSDPTTLADAAFAALATGSSAVVLPAWHPRLTGAPMRTPAAPATVPTALTVWLARDTDLDVPAGAELEPADDGVTISVADQVVRLTGFSPDGVTLPAHTPIEIQLTRANEDPVPLLVDARYAHAWRRVAGDPAPLIGLPPLAAERRDDTLVRRHQVLAEVQEHYYAEPPRIERGWREYLADTDGRVYLDMVNNVTSVGHAHPRVVEAAHRQMRLLNTNSRFNYRGIAEFAERVSATLPDELDTVFFVNSGSEATDLAIRIAMAATGRPDIVAMREAYHGWTFASDAVSTSIADNPNALATRPEWVHTVDAANGYRGVHRGADAEKYAPEAVAVIDALAEAGTPPAGFICESYFGNAGGVALPDGYLEQVYTAVRRHGGIAIADEVQVGYGRLGEWFWGFQQQNVVPDVVAVAKSVGAGQPIGIVVTRRAIAARYRTQGYFFSSTGGSPVSSAIGLAVLDVIQTEGLQENARIVGAHLKNRLMGLAETHPIVGTAHGSGLYLGLEFVRDRETLEPATEETAAICDRLLSLGVIMQPTGDYLNVLKIKPPLCVTKESADYFVHCLDHVLTTGW</sequence>
<dbReference type="Gene3D" id="3.90.1200.10">
    <property type="match status" value="1"/>
</dbReference>
<dbReference type="InterPro" id="IPR005814">
    <property type="entry name" value="Aminotrans_3"/>
</dbReference>
<gene>
    <name evidence="3" type="primary">dgdA_2</name>
    <name evidence="3" type="ORF">MOBUDSM44075_01170</name>
</gene>
<evidence type="ECO:0000256" key="1">
    <source>
        <dbReference type="ARBA" id="ARBA00008954"/>
    </source>
</evidence>
<dbReference type="InterPro" id="IPR015421">
    <property type="entry name" value="PyrdxlP-dep_Trfase_major"/>
</dbReference>
<proteinExistence type="inferred from homology"/>
<dbReference type="EC" id="4.1.1.64" evidence="3"/>
<dbReference type="Proteomes" id="UP000036313">
    <property type="component" value="Unassembled WGS sequence"/>
</dbReference>
<dbReference type="PANTHER" id="PTHR45688">
    <property type="match status" value="1"/>
</dbReference>
<dbReference type="GO" id="GO:0030170">
    <property type="term" value="F:pyridoxal phosphate binding"/>
    <property type="evidence" value="ECO:0007669"/>
    <property type="project" value="InterPro"/>
</dbReference>
<comment type="caution">
    <text evidence="3">The sequence shown here is derived from an EMBL/GenBank/DDBJ whole genome shotgun (WGS) entry which is preliminary data.</text>
</comment>
<accession>A0A0J6Z619</accession>
<dbReference type="SUPFAM" id="SSF53383">
    <property type="entry name" value="PLP-dependent transferases"/>
    <property type="match status" value="1"/>
</dbReference>